<dbReference type="Gene3D" id="1.10.287.1490">
    <property type="match status" value="2"/>
</dbReference>
<evidence type="ECO:0000313" key="6">
    <source>
        <dbReference type="Proteomes" id="UP000466024"/>
    </source>
</evidence>
<feature type="domain" description="Tip attachment protein J HDII-ins2" evidence="4">
    <location>
        <begin position="269"/>
        <end position="377"/>
    </location>
</feature>
<dbReference type="InterPro" id="IPR057587">
    <property type="entry name" value="GpJ_Ig_second"/>
</dbReference>
<dbReference type="InterPro" id="IPR036116">
    <property type="entry name" value="FN3_sf"/>
</dbReference>
<sequence>MTTLIARPHPLRSDIYEVDLGEGAVLSSIVPQMEGLHAQVNGTPWPQSRWGEVLPAGVVHVVAVPGDDGILGSVLQVAVAVAAAYVGFTIGGPWGAVAAAGINIAGSTAINMLIPPKTPDASTGTQSGSTIRSSLTGSQNRANPYGVIPRVYGNPRWFPPKAGNDVTESAGDDQYLRMLLCLGYGPLEIAGHRVGPGLPLLANADVGAAIRIGETNLGEYDEVSWEIGTRDQLTLYTQDIVEEVPGVALDLQDRTTGKNLLSSQDDVSAVRTTAVDATEISVDVVWPSGLYAMNSTGDMSPVNVEMLIEQREVGQSEWITQRSVVVSSESKTTVRKNWSWSVPKGQYDVRVTRVRTDGPNREAVVSDAQWSALRTIQGDNEAYGNDRHVLMALRIKATDQLNGVVDQLSIRTQSVLRVWNGESFTLDATNNPAWAYLDALTGEQVPRPITDDQVNLPEIQAWAAFCDETGLGYSWVHDGNETLFQRCRAIASTGQGSFSLQDGLYGVVRDSPSEPVTQMITPRNASNVRASRQYRKLPHGIRVKYVDFETGAATGTDAELIVYRDGFTEQNATIFEDFETQGVTSATEASFQGNYYLRQAILRPETFTADMDWENLAAVRGNRCSLASDVLKVGLASARISAIDDVNNRITLDSEVEYTTERQYGLRVRQQDGEQVLIPVTADEVGYVDTLSIGDEDYDLQPGDLVTYGVLDRETIDTKITRVDPGPDFTATLTLVPAAIDIYDFANDPIYDPGITNPIDPNQVAPPAPVITSARGDSTAASRNADGSYRTLIRVSYIFPVRVGSPTVQVEARYRLLSNPQWSHAGPFPATGSLAIADIEQHAEYGIQVRARNRDRVSAWSAEVALDVIGQAAIAPTGVDAEVGTFSVTLRPVTIYAGSLFRFYRSAVELQPSQVESGAVNLGVAAVMVDTDLQPGTDYWYYVQAYTVYSSSEFYVLKVTTREDFDAILGAVDEDLRKPGGLVDQFENGINDNAEQIAAARTDFEDGLAEANAGIERTDALIGEIGTEVDQLTSNVDTELAGVNQRIGAANDRIDGIETDQAAAEEALGNLDTEIDQLSSDVETEFSGVNDQIADANQRIDGVESIAEGADTKADILAEDVSTLDSRADGHDAEISETNRIARLNGMLEAFERQAAQVQTAAGSAAYTVERIQRISQGQSLSQATEELDARLSGNIATARSQITTLVDTTQSITDSLTELRSEYEGTSAEFDSRITAVTTQAQAIADYVLNLKSEVEDGFATVQSRITTVANESEALSQDIRTLRSEYEGFSAEADQRLTTLANDQQAMTQSLQALSASYDASTADFDERITTLADEQKATAQSLSHLSTAYGETTSDFEQRISALSSATEGLVEETSRLSTQLGDAEAAIENVRRVQRFDGLLSAFERQVSQVQTAAGSAAYTVERIQRISQGESLSQATEELDARLSGNIATARSQITALVTTTESITSQLTGLRSEYEGTSTEFDDRITLLASEAESLGSHLEALTSETDGSLADVRSQIETVANDAEALGQSLDSLRTSYEGFSAEADQRLTVLSNQQQSMAQSLASLGASYDDSTADFDERITTLADEQKATAQSLSQLSTAYGETTSDFEQRISALSSATEGLVEEVSSLSTQLGDAEAVIENVRRVQRFDGLLTAFQSSATQVQTSAGGAAIRFDRLVSVNERQALAQQTEEVKTEFGQTTSNLRSALSSLSSEQQALAQDLLDLNAELGDTSANLHSELAALSDGVSAVSQRQDEYRVEVDDQFASVEDNISAVYDPDTGAVAQAITTVNVNGKTGMLGLQAFGEEIQIVGVADEFAILNPISGELVTAFVVTGGKVVIPQALIDSLVVTKLRSTNGNLVFDGNKLKADYIDAVNLKVKWANVQDIIIQWADIQDVKIKTADIEDAAVTTLKIAGQAVTLPQSNYQEGNRYFKRSNTGSSG</sequence>
<dbReference type="InterPro" id="IPR053171">
    <property type="entry name" value="Viral_Tip_Attach_Protein"/>
</dbReference>
<accession>A0A640WDI9</accession>
<comment type="caution">
    <text evidence="5">The sequence shown here is derived from an EMBL/GenBank/DDBJ whole genome shotgun (WGS) entry which is preliminary data.</text>
</comment>
<dbReference type="SUPFAM" id="SSF57997">
    <property type="entry name" value="Tropomyosin"/>
    <property type="match status" value="1"/>
</dbReference>
<feature type="compositionally biased region" description="Polar residues" evidence="1">
    <location>
        <begin position="120"/>
        <end position="142"/>
    </location>
</feature>
<dbReference type="EMBL" id="VTPX01000008">
    <property type="protein sequence ID" value="KAA0017100.1"/>
    <property type="molecule type" value="Genomic_DNA"/>
</dbReference>
<dbReference type="Pfam" id="PF24801">
    <property type="entry name" value="FNIII-A_GpJ"/>
    <property type="match status" value="1"/>
</dbReference>
<feature type="region of interest" description="Disordered" evidence="1">
    <location>
        <begin position="116"/>
        <end position="142"/>
    </location>
</feature>
<name>A0A640WDI9_9GAMM</name>
<reference evidence="5 6" key="1">
    <citation type="submission" date="2019-08" db="EMBL/GenBank/DDBJ databases">
        <title>Bioinformatics analysis of the strain L3 and L5.</title>
        <authorList>
            <person name="Li X."/>
        </authorList>
    </citation>
    <scope>NUCLEOTIDE SEQUENCE [LARGE SCALE GENOMIC DNA]</scope>
    <source>
        <strain evidence="5 6">L3</strain>
    </source>
</reference>
<dbReference type="InterPro" id="IPR015406">
    <property type="entry name" value="GpJ_CSF"/>
</dbReference>
<feature type="domain" description="Tip attachment protein J second Ig-like" evidence="3">
    <location>
        <begin position="875"/>
        <end position="972"/>
    </location>
</feature>
<dbReference type="Pfam" id="PF24489">
    <property type="entry name" value="Ig_J_second"/>
    <property type="match status" value="1"/>
</dbReference>
<evidence type="ECO:0000259" key="4">
    <source>
        <dbReference type="Pfam" id="PF24801"/>
    </source>
</evidence>
<dbReference type="SUPFAM" id="SSF49265">
    <property type="entry name" value="Fibronectin type III"/>
    <property type="match status" value="1"/>
</dbReference>
<dbReference type="PANTHER" id="PTHR36251">
    <property type="entry name" value="FELS-1 PROPHAGE HOST SPECIFICITY PROTEIN-RELATED"/>
    <property type="match status" value="1"/>
</dbReference>
<dbReference type="InterPro" id="IPR055385">
    <property type="entry name" value="GpJ_HDII-ins2"/>
</dbReference>
<dbReference type="Pfam" id="PF09327">
    <property type="entry name" value="Phage_Tail_Tip"/>
    <property type="match status" value="1"/>
</dbReference>
<evidence type="ECO:0000313" key="5">
    <source>
        <dbReference type="EMBL" id="KAA0017100.1"/>
    </source>
</evidence>
<evidence type="ECO:0000259" key="3">
    <source>
        <dbReference type="Pfam" id="PF24489"/>
    </source>
</evidence>
<protein>
    <recommendedName>
        <fullName evidence="7">DUF1983 domain-containing protein</fullName>
    </recommendedName>
</protein>
<keyword evidence="6" id="KW-1185">Reference proteome</keyword>
<evidence type="ECO:0000256" key="1">
    <source>
        <dbReference type="SAM" id="MobiDB-lite"/>
    </source>
</evidence>
<feature type="non-terminal residue" evidence="5">
    <location>
        <position position="1949"/>
    </location>
</feature>
<dbReference type="NCBIfam" id="NF040662">
    <property type="entry name" value="attach_TipJ_rel"/>
    <property type="match status" value="1"/>
</dbReference>
<dbReference type="Proteomes" id="UP000466024">
    <property type="component" value="Unassembled WGS sequence"/>
</dbReference>
<gene>
    <name evidence="5" type="ORF">F0A16_13915</name>
</gene>
<dbReference type="PANTHER" id="PTHR36251:SF2">
    <property type="entry name" value="GIFSY-2 PROPHAGE HOST SPECIFICITY PROTEIN J, PHAGE LAMBDA"/>
    <property type="match status" value="1"/>
</dbReference>
<evidence type="ECO:0008006" key="7">
    <source>
        <dbReference type="Google" id="ProtNLM"/>
    </source>
</evidence>
<feature type="domain" description="Tip attachment protein J central straight fiber" evidence="2">
    <location>
        <begin position="1796"/>
        <end position="1865"/>
    </location>
</feature>
<organism evidence="5 6">
    <name type="scientific">Salinicola corii</name>
    <dbReference type="NCBI Taxonomy" id="2606937"/>
    <lineage>
        <taxon>Bacteria</taxon>
        <taxon>Pseudomonadati</taxon>
        <taxon>Pseudomonadota</taxon>
        <taxon>Gammaproteobacteria</taxon>
        <taxon>Oceanospirillales</taxon>
        <taxon>Halomonadaceae</taxon>
        <taxon>Salinicola</taxon>
    </lineage>
</organism>
<evidence type="ECO:0000259" key="2">
    <source>
        <dbReference type="Pfam" id="PF09327"/>
    </source>
</evidence>
<dbReference type="Gene3D" id="1.20.5.1230">
    <property type="entry name" value="Apolipoprotein A-I"/>
    <property type="match status" value="1"/>
</dbReference>
<proteinExistence type="predicted"/>
<dbReference type="RefSeq" id="WP_149436012.1">
    <property type="nucleotide sequence ID" value="NZ_VTPX01000008.1"/>
</dbReference>